<dbReference type="Proteomes" id="UP000214684">
    <property type="component" value="Unassembled WGS sequence"/>
</dbReference>
<evidence type="ECO:0008006" key="3">
    <source>
        <dbReference type="Google" id="ProtNLM"/>
    </source>
</evidence>
<sequence>MINFKYFIIFFFFISCNNSRYYGYVYNFEKRKPLEGVKVYDMCNKKVITTDKKGYFEIDHAKNCSGTLVFQKTYYNSDTIRSISIQSGESMIEVFKGDTIYLKLIKD</sequence>
<keyword evidence="2" id="KW-1185">Reference proteome</keyword>
<dbReference type="InterPro" id="IPR008969">
    <property type="entry name" value="CarboxyPept-like_regulatory"/>
</dbReference>
<dbReference type="Pfam" id="PF13715">
    <property type="entry name" value="CarbopepD_reg_2"/>
    <property type="match status" value="1"/>
</dbReference>
<evidence type="ECO:0000313" key="1">
    <source>
        <dbReference type="EMBL" id="OXG04112.1"/>
    </source>
</evidence>
<dbReference type="SUPFAM" id="SSF49464">
    <property type="entry name" value="Carboxypeptidase regulatory domain-like"/>
    <property type="match status" value="1"/>
</dbReference>
<name>A0A227P344_9FLAO</name>
<proteinExistence type="predicted"/>
<dbReference type="PROSITE" id="PS51257">
    <property type="entry name" value="PROKAR_LIPOPROTEIN"/>
    <property type="match status" value="1"/>
</dbReference>
<evidence type="ECO:0000313" key="2">
    <source>
        <dbReference type="Proteomes" id="UP000214684"/>
    </source>
</evidence>
<reference evidence="1 2" key="1">
    <citation type="submission" date="2016-11" db="EMBL/GenBank/DDBJ databases">
        <title>Whole genomes of Flavobacteriaceae.</title>
        <authorList>
            <person name="Stine C."/>
            <person name="Li C."/>
            <person name="Tadesse D."/>
        </authorList>
    </citation>
    <scope>NUCLEOTIDE SEQUENCE [LARGE SCALE GENOMIC DNA]</scope>
    <source>
        <strain evidence="1 2">DSM 24704</strain>
    </source>
</reference>
<gene>
    <name evidence="1" type="ORF">B0A64_15725</name>
</gene>
<comment type="caution">
    <text evidence="1">The sequence shown here is derived from an EMBL/GenBank/DDBJ whole genome shotgun (WGS) entry which is preliminary data.</text>
</comment>
<dbReference type="OrthoDB" id="848221at2"/>
<dbReference type="EMBL" id="MUGS01000034">
    <property type="protein sequence ID" value="OXG04112.1"/>
    <property type="molecule type" value="Genomic_DNA"/>
</dbReference>
<organism evidence="1 2">
    <name type="scientific">Flavobacterium araucananum</name>
    <dbReference type="NCBI Taxonomy" id="946678"/>
    <lineage>
        <taxon>Bacteria</taxon>
        <taxon>Pseudomonadati</taxon>
        <taxon>Bacteroidota</taxon>
        <taxon>Flavobacteriia</taxon>
        <taxon>Flavobacteriales</taxon>
        <taxon>Flavobacteriaceae</taxon>
        <taxon>Flavobacterium</taxon>
    </lineage>
</organism>
<dbReference type="RefSeq" id="WP_089480456.1">
    <property type="nucleotide sequence ID" value="NZ_MUGS01000034.1"/>
</dbReference>
<dbReference type="AlphaFoldDB" id="A0A227P344"/>
<protein>
    <recommendedName>
        <fullName evidence="3">TonB-dependent receptor</fullName>
    </recommendedName>
</protein>
<dbReference type="Gene3D" id="2.60.40.1120">
    <property type="entry name" value="Carboxypeptidase-like, regulatory domain"/>
    <property type="match status" value="1"/>
</dbReference>
<accession>A0A227P344</accession>